<keyword evidence="5 6" id="KW-0472">Membrane</keyword>
<evidence type="ECO:0000256" key="6">
    <source>
        <dbReference type="SAM" id="Phobius"/>
    </source>
</evidence>
<comment type="subcellular location">
    <subcellularLocation>
        <location evidence="1">Membrane</location>
        <topology evidence="1">Multi-pass membrane protein</topology>
    </subcellularLocation>
</comment>
<protein>
    <submittedName>
        <fullName evidence="7">Tryptophan-rich sensory protein</fullName>
    </submittedName>
</protein>
<dbReference type="GO" id="GO:0016020">
    <property type="term" value="C:membrane"/>
    <property type="evidence" value="ECO:0007669"/>
    <property type="project" value="UniProtKB-SubCell"/>
</dbReference>
<dbReference type="Gene3D" id="1.20.1260.100">
    <property type="entry name" value="TspO/MBR protein"/>
    <property type="match status" value="1"/>
</dbReference>
<feature type="transmembrane region" description="Helical" evidence="6">
    <location>
        <begin position="82"/>
        <end position="100"/>
    </location>
</feature>
<dbReference type="RefSeq" id="WP_163894490.1">
    <property type="nucleotide sequence ID" value="NZ_JAAFYS010000003.1"/>
</dbReference>
<keyword evidence="8" id="KW-1185">Reference proteome</keyword>
<accession>A0A6B2JUH6</accession>
<feature type="transmembrane region" description="Helical" evidence="6">
    <location>
        <begin position="52"/>
        <end position="70"/>
    </location>
</feature>
<comment type="caution">
    <text evidence="7">The sequence shown here is derived from an EMBL/GenBank/DDBJ whole genome shotgun (WGS) entry which is preliminary data.</text>
</comment>
<feature type="transmembrane region" description="Helical" evidence="6">
    <location>
        <begin position="12"/>
        <end position="32"/>
    </location>
</feature>
<dbReference type="PANTHER" id="PTHR10057:SF0">
    <property type="entry name" value="TRANSLOCATOR PROTEIN"/>
    <property type="match status" value="1"/>
</dbReference>
<keyword evidence="3 6" id="KW-0812">Transmembrane</keyword>
<evidence type="ECO:0000256" key="4">
    <source>
        <dbReference type="ARBA" id="ARBA00022989"/>
    </source>
</evidence>
<dbReference type="CDD" id="cd15904">
    <property type="entry name" value="TSPO_MBR"/>
    <property type="match status" value="1"/>
</dbReference>
<dbReference type="EMBL" id="JAAGAB010000003">
    <property type="protein sequence ID" value="NDV01968.1"/>
    <property type="molecule type" value="Genomic_DNA"/>
</dbReference>
<keyword evidence="4 6" id="KW-1133">Transmembrane helix</keyword>
<dbReference type="AlphaFoldDB" id="A0A6B2JUH6"/>
<dbReference type="GO" id="GO:0033013">
    <property type="term" value="P:tetrapyrrole metabolic process"/>
    <property type="evidence" value="ECO:0007669"/>
    <property type="project" value="UniProtKB-ARBA"/>
</dbReference>
<evidence type="ECO:0000256" key="2">
    <source>
        <dbReference type="ARBA" id="ARBA00007524"/>
    </source>
</evidence>
<dbReference type="InterPro" id="IPR038330">
    <property type="entry name" value="TspO/MBR-related_sf"/>
</dbReference>
<evidence type="ECO:0000256" key="1">
    <source>
        <dbReference type="ARBA" id="ARBA00004141"/>
    </source>
</evidence>
<comment type="similarity">
    <text evidence="2">Belongs to the TspO/BZRP family.</text>
</comment>
<dbReference type="Proteomes" id="UP000474757">
    <property type="component" value="Unassembled WGS sequence"/>
</dbReference>
<dbReference type="FunFam" id="1.20.1260.100:FF:000001">
    <property type="entry name" value="translocator protein 2"/>
    <property type="match status" value="1"/>
</dbReference>
<dbReference type="InterPro" id="IPR004307">
    <property type="entry name" value="TspO_MBR"/>
</dbReference>
<organism evidence="7 8">
    <name type="scientific">Pseudoroseicyclus tamaricis</name>
    <dbReference type="NCBI Taxonomy" id="2705421"/>
    <lineage>
        <taxon>Bacteria</taxon>
        <taxon>Pseudomonadati</taxon>
        <taxon>Pseudomonadota</taxon>
        <taxon>Alphaproteobacteria</taxon>
        <taxon>Rhodobacterales</taxon>
        <taxon>Paracoccaceae</taxon>
        <taxon>Pseudoroseicyclus</taxon>
    </lineage>
</organism>
<evidence type="ECO:0000256" key="5">
    <source>
        <dbReference type="ARBA" id="ARBA00023136"/>
    </source>
</evidence>
<feature type="transmembrane region" description="Helical" evidence="6">
    <location>
        <begin position="132"/>
        <end position="157"/>
    </location>
</feature>
<name>A0A6B2JUH6_9RHOB</name>
<dbReference type="Pfam" id="PF03073">
    <property type="entry name" value="TspO_MBR"/>
    <property type="match status" value="1"/>
</dbReference>
<dbReference type="PANTHER" id="PTHR10057">
    <property type="entry name" value="PERIPHERAL-TYPE BENZODIAZEPINE RECEPTOR"/>
    <property type="match status" value="1"/>
</dbReference>
<sequence length="158" mass="17721">MTHAALNRPHPWVSLALFLLLVVGAGTAIGFLTAPGAWYAELDKPGFTPPNWLFGPVWTALYICVAISGWRTWQRARSSRRMALWWGQLGLNWLWSPVFFTLHLLWPGMAVIAALWAVILAYIIVSWRSDRVAALLFVPYLAWVSYASALNLSIAVLN</sequence>
<evidence type="ECO:0000313" key="7">
    <source>
        <dbReference type="EMBL" id="NDV01968.1"/>
    </source>
</evidence>
<gene>
    <name evidence="7" type="ORF">GZA08_13430</name>
</gene>
<feature type="transmembrane region" description="Helical" evidence="6">
    <location>
        <begin position="106"/>
        <end position="125"/>
    </location>
</feature>
<proteinExistence type="inferred from homology"/>
<evidence type="ECO:0000313" key="8">
    <source>
        <dbReference type="Proteomes" id="UP000474757"/>
    </source>
</evidence>
<reference evidence="7 8" key="1">
    <citation type="submission" date="2020-02" db="EMBL/GenBank/DDBJ databases">
        <title>Pseudoroseicyclus tamarix, sp. nov., isolated from offshore sediment of a Tamarix chinensis forest.</title>
        <authorList>
            <person name="Gai Y."/>
        </authorList>
    </citation>
    <scope>NUCLEOTIDE SEQUENCE [LARGE SCALE GENOMIC DNA]</scope>
    <source>
        <strain evidence="7 8">CLL3-39</strain>
    </source>
</reference>
<evidence type="ECO:0000256" key="3">
    <source>
        <dbReference type="ARBA" id="ARBA00022692"/>
    </source>
</evidence>
<dbReference type="PIRSF" id="PIRSF005859">
    <property type="entry name" value="PBR"/>
    <property type="match status" value="1"/>
</dbReference>